<feature type="compositionally biased region" description="Basic and acidic residues" evidence="1">
    <location>
        <begin position="226"/>
        <end position="239"/>
    </location>
</feature>
<reference evidence="2 3" key="1">
    <citation type="journal article" date="2024" name="Commun. Biol.">
        <title>Comparative genomic analysis of thermophilic fungi reveals convergent evolutionary adaptations and gene losses.</title>
        <authorList>
            <person name="Steindorff A.S."/>
            <person name="Aguilar-Pontes M.V."/>
            <person name="Robinson A.J."/>
            <person name="Andreopoulos B."/>
            <person name="LaButti K."/>
            <person name="Kuo A."/>
            <person name="Mondo S."/>
            <person name="Riley R."/>
            <person name="Otillar R."/>
            <person name="Haridas S."/>
            <person name="Lipzen A."/>
            <person name="Grimwood J."/>
            <person name="Schmutz J."/>
            <person name="Clum A."/>
            <person name="Reid I.D."/>
            <person name="Moisan M.C."/>
            <person name="Butler G."/>
            <person name="Nguyen T.T.M."/>
            <person name="Dewar K."/>
            <person name="Conant G."/>
            <person name="Drula E."/>
            <person name="Henrissat B."/>
            <person name="Hansel C."/>
            <person name="Singer S."/>
            <person name="Hutchinson M.I."/>
            <person name="de Vries R.P."/>
            <person name="Natvig D.O."/>
            <person name="Powell A.J."/>
            <person name="Tsang A."/>
            <person name="Grigoriev I.V."/>
        </authorList>
    </citation>
    <scope>NUCLEOTIDE SEQUENCE [LARGE SCALE GENOMIC DNA]</scope>
    <source>
        <strain evidence="2 3">ATCC 24622</strain>
    </source>
</reference>
<evidence type="ECO:0000313" key="2">
    <source>
        <dbReference type="EMBL" id="KAL1874916.1"/>
    </source>
</evidence>
<feature type="compositionally biased region" description="Basic and acidic residues" evidence="1">
    <location>
        <begin position="61"/>
        <end position="74"/>
    </location>
</feature>
<evidence type="ECO:0000313" key="3">
    <source>
        <dbReference type="Proteomes" id="UP001586593"/>
    </source>
</evidence>
<accession>A0ABR3XGR0</accession>
<feature type="region of interest" description="Disordered" evidence="1">
    <location>
        <begin position="1"/>
        <end position="258"/>
    </location>
</feature>
<dbReference type="EMBL" id="JAZHXJ010000099">
    <property type="protein sequence ID" value="KAL1874916.1"/>
    <property type="molecule type" value="Genomic_DNA"/>
</dbReference>
<comment type="caution">
    <text evidence="2">The sequence shown here is derived from an EMBL/GenBank/DDBJ whole genome shotgun (WGS) entry which is preliminary data.</text>
</comment>
<keyword evidence="3" id="KW-1185">Reference proteome</keyword>
<name>A0ABR3XGR0_9PEZI</name>
<protein>
    <submittedName>
        <fullName evidence="2">Uncharacterized protein</fullName>
    </submittedName>
</protein>
<feature type="compositionally biased region" description="Basic and acidic residues" evidence="1">
    <location>
        <begin position="132"/>
        <end position="144"/>
    </location>
</feature>
<evidence type="ECO:0000256" key="1">
    <source>
        <dbReference type="SAM" id="MobiDB-lite"/>
    </source>
</evidence>
<sequence>MSSREYRDSEYFPQEYGYTPKDGLGHRRSPSPALHSRRGWVEDVPLERYPSGSPRRTSRRPSRDYDYDYDDTRTRNAPVVRGRERGPDTRIHKGSPLVAPRASDEHPMVSRRARSTDWHRNARVGNDDNDYEIGKPARPGDNRGRIHLRRRPSTTSPPRNRRPSPRPAADRPRADPRYYPPSSSKNLDRAATVPARRGGSGSQQPREPRDHVGTGGRKGRSSSVYEGERGRRLRKEAGKARSKSATASDRKSEKTWQDTARRALEAAAVAAIKSRGDSGRWLGRKGGKVATAALGAVAVDTLIEKRLPHAKGGVGHAVAREFAQRALKNLVSDDS</sequence>
<feature type="compositionally biased region" description="Basic and acidic residues" evidence="1">
    <location>
        <begin position="81"/>
        <end position="91"/>
    </location>
</feature>
<proteinExistence type="predicted"/>
<organism evidence="2 3">
    <name type="scientific">Phialemonium thermophilum</name>
    <dbReference type="NCBI Taxonomy" id="223376"/>
    <lineage>
        <taxon>Eukaryota</taxon>
        <taxon>Fungi</taxon>
        <taxon>Dikarya</taxon>
        <taxon>Ascomycota</taxon>
        <taxon>Pezizomycotina</taxon>
        <taxon>Sordariomycetes</taxon>
        <taxon>Sordariomycetidae</taxon>
        <taxon>Cephalothecales</taxon>
        <taxon>Cephalothecaceae</taxon>
        <taxon>Phialemonium</taxon>
    </lineage>
</organism>
<feature type="compositionally biased region" description="Basic and acidic residues" evidence="1">
    <location>
        <begin position="102"/>
        <end position="120"/>
    </location>
</feature>
<dbReference type="Proteomes" id="UP001586593">
    <property type="component" value="Unassembled WGS sequence"/>
</dbReference>
<feature type="compositionally biased region" description="Basic and acidic residues" evidence="1">
    <location>
        <begin position="248"/>
        <end position="258"/>
    </location>
</feature>
<gene>
    <name evidence="2" type="ORF">VTK73DRAFT_10396</name>
</gene>
<feature type="compositionally biased region" description="Basic and acidic residues" evidence="1">
    <location>
        <begin position="1"/>
        <end position="10"/>
    </location>
</feature>